<proteinExistence type="predicted"/>
<dbReference type="RefSeq" id="WP_044086358.1">
    <property type="nucleotide sequence ID" value="NZ_ATLK01000001.1"/>
</dbReference>
<dbReference type="InterPro" id="IPR011650">
    <property type="entry name" value="Peptidase_M20_dimer"/>
</dbReference>
<dbReference type="AlphaFoldDB" id="A0A080N5P2"/>
<dbReference type="Pfam" id="PF01546">
    <property type="entry name" value="Peptidase_M20"/>
    <property type="match status" value="1"/>
</dbReference>
<dbReference type="Gene3D" id="3.40.630.10">
    <property type="entry name" value="Zn peptidases"/>
    <property type="match status" value="1"/>
</dbReference>
<dbReference type="eggNOG" id="COG1473">
    <property type="taxonomic scope" value="Bacteria"/>
</dbReference>
<evidence type="ECO:0000259" key="3">
    <source>
        <dbReference type="Pfam" id="PF07687"/>
    </source>
</evidence>
<dbReference type="EMBL" id="ATLK01000001">
    <property type="protein sequence ID" value="KFF30854.1"/>
    <property type="molecule type" value="Genomic_DNA"/>
</dbReference>
<dbReference type="InterPro" id="IPR002933">
    <property type="entry name" value="Peptidase_M20"/>
</dbReference>
<feature type="binding site" evidence="2">
    <location>
        <position position="158"/>
    </location>
    <ligand>
        <name>Mn(2+)</name>
        <dbReference type="ChEBI" id="CHEBI:29035"/>
        <label>2</label>
    </ligand>
</feature>
<evidence type="ECO:0000313" key="5">
    <source>
        <dbReference type="Proteomes" id="UP000028730"/>
    </source>
</evidence>
<organism evidence="4 5">
    <name type="scientific">Bifidobacterium bombi DSM 19703</name>
    <dbReference type="NCBI Taxonomy" id="1341695"/>
    <lineage>
        <taxon>Bacteria</taxon>
        <taxon>Bacillati</taxon>
        <taxon>Actinomycetota</taxon>
        <taxon>Actinomycetes</taxon>
        <taxon>Bifidobacteriales</taxon>
        <taxon>Bifidobacteriaceae</taxon>
        <taxon>Bifidobacterium</taxon>
    </lineage>
</organism>
<dbReference type="GO" id="GO:0046872">
    <property type="term" value="F:metal ion binding"/>
    <property type="evidence" value="ECO:0007669"/>
    <property type="project" value="UniProtKB-KW"/>
</dbReference>
<reference evidence="4 5" key="1">
    <citation type="journal article" date="2014" name="Appl. Environ. Microbiol.">
        <title>Genomic encyclopedia of type strains of the genus Bifidobacterium.</title>
        <authorList>
            <person name="Milani C."/>
            <person name="Lugli G.A."/>
            <person name="Duranti S."/>
            <person name="Turroni F."/>
            <person name="Bottacini F."/>
            <person name="Mangifesta M."/>
            <person name="Sanchez B."/>
            <person name="Viappiani A."/>
            <person name="Mancabelli L."/>
            <person name="Taminiau B."/>
            <person name="Delcenserie V."/>
            <person name="Barrangou R."/>
            <person name="Margolles A."/>
            <person name="van Sinderen D."/>
            <person name="Ventura M."/>
        </authorList>
    </citation>
    <scope>NUCLEOTIDE SEQUENCE [LARGE SCALE GENOMIC DNA]</scope>
    <source>
        <strain evidence="4 5">DSM 19703</strain>
    </source>
</reference>
<dbReference type="Proteomes" id="UP000028730">
    <property type="component" value="Unassembled WGS sequence"/>
</dbReference>
<feature type="binding site" evidence="2">
    <location>
        <position position="100"/>
    </location>
    <ligand>
        <name>Mn(2+)</name>
        <dbReference type="ChEBI" id="CHEBI:29035"/>
        <label>2</label>
    </ligand>
</feature>
<dbReference type="SUPFAM" id="SSF53187">
    <property type="entry name" value="Zn-dependent exopeptidases"/>
    <property type="match status" value="1"/>
</dbReference>
<dbReference type="InterPro" id="IPR036264">
    <property type="entry name" value="Bact_exopeptidase_dim_dom"/>
</dbReference>
<keyword evidence="1 4" id="KW-0378">Hydrolase</keyword>
<keyword evidence="2" id="KW-0479">Metal-binding</keyword>
<dbReference type="Gene3D" id="3.30.70.360">
    <property type="match status" value="1"/>
</dbReference>
<evidence type="ECO:0000256" key="1">
    <source>
        <dbReference type="ARBA" id="ARBA00022801"/>
    </source>
</evidence>
<dbReference type="EC" id="3.5.1.47" evidence="4"/>
<dbReference type="InterPro" id="IPR017439">
    <property type="entry name" value="Amidohydrolase"/>
</dbReference>
<dbReference type="SUPFAM" id="SSF55031">
    <property type="entry name" value="Bacterial exopeptidase dimerisation domain"/>
    <property type="match status" value="1"/>
</dbReference>
<dbReference type="GO" id="GO:0050118">
    <property type="term" value="F:N-acetyldiaminopimelate deacetylase activity"/>
    <property type="evidence" value="ECO:0007669"/>
    <property type="project" value="UniProtKB-EC"/>
</dbReference>
<feature type="binding site" evidence="2">
    <location>
        <position position="134"/>
    </location>
    <ligand>
        <name>Mn(2+)</name>
        <dbReference type="ChEBI" id="CHEBI:29035"/>
        <label>2</label>
    </ligand>
</feature>
<evidence type="ECO:0000256" key="2">
    <source>
        <dbReference type="PIRSR" id="PIRSR005962-1"/>
    </source>
</evidence>
<keyword evidence="2" id="KW-0464">Manganese</keyword>
<comment type="cofactor">
    <cofactor evidence="2">
        <name>Mn(2+)</name>
        <dbReference type="ChEBI" id="CHEBI:29035"/>
    </cofactor>
    <text evidence="2">The Mn(2+) ion enhances activity.</text>
</comment>
<dbReference type="PIRSF" id="PIRSF005962">
    <property type="entry name" value="Pept_M20D_amidohydro"/>
    <property type="match status" value="1"/>
</dbReference>
<feature type="binding site" evidence="2">
    <location>
        <position position="98"/>
    </location>
    <ligand>
        <name>Mn(2+)</name>
        <dbReference type="ChEBI" id="CHEBI:29035"/>
        <label>2</label>
    </ligand>
</feature>
<name>A0A080N5P2_9BIFI</name>
<dbReference type="OrthoDB" id="9777385at2"/>
<dbReference type="FunFam" id="3.30.70.360:FF:000001">
    <property type="entry name" value="N-acetyldiaminopimelate deacetylase"/>
    <property type="match status" value="1"/>
</dbReference>
<dbReference type="Pfam" id="PF07687">
    <property type="entry name" value="M20_dimer"/>
    <property type="match status" value="1"/>
</dbReference>
<evidence type="ECO:0000313" key="4">
    <source>
        <dbReference type="EMBL" id="KFF30854.1"/>
    </source>
</evidence>
<dbReference type="GO" id="GO:0019877">
    <property type="term" value="P:diaminopimelate biosynthetic process"/>
    <property type="evidence" value="ECO:0007669"/>
    <property type="project" value="UniProtKB-ARBA"/>
</dbReference>
<keyword evidence="5" id="KW-1185">Reference proteome</keyword>
<dbReference type="PANTHER" id="PTHR11014">
    <property type="entry name" value="PEPTIDASE M20 FAMILY MEMBER"/>
    <property type="match status" value="1"/>
</dbReference>
<dbReference type="NCBIfam" id="TIGR01891">
    <property type="entry name" value="amidohydrolases"/>
    <property type="match status" value="1"/>
</dbReference>
<sequence>MSERIGISPQIVSIRHHLHQHPELGFKEFETTEFLRRQLRRHGIQVLDTSLPTGLIAQIDGKSSGPRIGLRADIDALPIQEETGLEFASVNNGVMHACGHDFHAAALLAAAFWLAEHRDLIHGSVVLVFQPSEESAMGARKVVESGALGHLDAMIGLHNSPSLSPGQIAVGSETMMAGCVKFDVTLRAQGAHGAHPDHGTGPIEALASMVLALQTVVSHDVQAFHPAVLSVTSVRGGNVWNVIPAEAGFLGTARYFRKEDGELMEERFRRIVQSTARAFRIDADIAWQELTGPVGSDPRLASIVEQDVKDYAELVPITASMGGDDFGNYRGIAPMVFASVGSDGRSGHASLHNSHFVGSDATLRPEAEFYVNEALSVANALEQGLPDDTDDGSGR</sequence>
<comment type="caution">
    <text evidence="4">The sequence shown here is derived from an EMBL/GenBank/DDBJ whole genome shotgun (WGS) entry which is preliminary data.</text>
</comment>
<dbReference type="STRING" id="1341695.BBOMB_0171"/>
<gene>
    <name evidence="4" type="ORF">BBOMB_0171</name>
</gene>
<feature type="binding site" evidence="2">
    <location>
        <position position="352"/>
    </location>
    <ligand>
        <name>Mn(2+)</name>
        <dbReference type="ChEBI" id="CHEBI:29035"/>
        <label>2</label>
    </ligand>
</feature>
<feature type="domain" description="Peptidase M20 dimerisation" evidence="3">
    <location>
        <begin position="178"/>
        <end position="276"/>
    </location>
</feature>
<dbReference type="PANTHER" id="PTHR11014:SF63">
    <property type="entry name" value="METALLOPEPTIDASE, PUTATIVE (AFU_ORTHOLOGUE AFUA_6G09600)-RELATED"/>
    <property type="match status" value="1"/>
</dbReference>
<protein>
    <submittedName>
        <fullName evidence="4">Amidohydrolase</fullName>
        <ecNumber evidence="4">3.5.1.47</ecNumber>
    </submittedName>
</protein>
<accession>A0A080N5P2</accession>